<evidence type="ECO:0000256" key="2">
    <source>
        <dbReference type="ARBA" id="ARBA00023125"/>
    </source>
</evidence>
<feature type="domain" description="SIS" evidence="5">
    <location>
        <begin position="125"/>
        <end position="266"/>
    </location>
</feature>
<evidence type="ECO:0000313" key="7">
    <source>
        <dbReference type="Proteomes" id="UP000199589"/>
    </source>
</evidence>
<evidence type="ECO:0000313" key="6">
    <source>
        <dbReference type="EMBL" id="SFJ95215.1"/>
    </source>
</evidence>
<dbReference type="InterPro" id="IPR035472">
    <property type="entry name" value="RpiR-like_SIS"/>
</dbReference>
<dbReference type="Gene3D" id="1.10.10.10">
    <property type="entry name" value="Winged helix-like DNA-binding domain superfamily/Winged helix DNA-binding domain"/>
    <property type="match status" value="1"/>
</dbReference>
<dbReference type="Proteomes" id="UP000199589">
    <property type="component" value="Unassembled WGS sequence"/>
</dbReference>
<dbReference type="SUPFAM" id="SSF53697">
    <property type="entry name" value="SIS domain"/>
    <property type="match status" value="1"/>
</dbReference>
<dbReference type="PROSITE" id="PS51464">
    <property type="entry name" value="SIS"/>
    <property type="match status" value="1"/>
</dbReference>
<dbReference type="InterPro" id="IPR046348">
    <property type="entry name" value="SIS_dom_sf"/>
</dbReference>
<evidence type="ECO:0000256" key="3">
    <source>
        <dbReference type="ARBA" id="ARBA00023163"/>
    </source>
</evidence>
<dbReference type="InterPro" id="IPR036388">
    <property type="entry name" value="WH-like_DNA-bd_sf"/>
</dbReference>
<dbReference type="EMBL" id="FOSJ01000003">
    <property type="protein sequence ID" value="SFJ95215.1"/>
    <property type="molecule type" value="Genomic_DNA"/>
</dbReference>
<dbReference type="AlphaFoldDB" id="A0A1I3VIX9"/>
<evidence type="ECO:0000259" key="4">
    <source>
        <dbReference type="PROSITE" id="PS51071"/>
    </source>
</evidence>
<reference evidence="7" key="1">
    <citation type="submission" date="2016-10" db="EMBL/GenBank/DDBJ databases">
        <authorList>
            <person name="Varghese N."/>
            <person name="Submissions S."/>
        </authorList>
    </citation>
    <scope>NUCLEOTIDE SEQUENCE [LARGE SCALE GENOMIC DNA]</scope>
    <source>
        <strain evidence="7">DSM 16108</strain>
    </source>
</reference>
<keyword evidence="7" id="KW-1185">Reference proteome</keyword>
<feature type="domain" description="HTH rpiR-type" evidence="4">
    <location>
        <begin position="1"/>
        <end position="76"/>
    </location>
</feature>
<proteinExistence type="predicted"/>
<evidence type="ECO:0000259" key="5">
    <source>
        <dbReference type="PROSITE" id="PS51464"/>
    </source>
</evidence>
<evidence type="ECO:0000256" key="1">
    <source>
        <dbReference type="ARBA" id="ARBA00023015"/>
    </source>
</evidence>
<dbReference type="Gene3D" id="3.40.50.10490">
    <property type="entry name" value="Glucose-6-phosphate isomerase like protein, domain 1"/>
    <property type="match status" value="1"/>
</dbReference>
<dbReference type="GO" id="GO:0003677">
    <property type="term" value="F:DNA binding"/>
    <property type="evidence" value="ECO:0007669"/>
    <property type="project" value="UniProtKB-KW"/>
</dbReference>
<accession>A0A1I3VIX9</accession>
<dbReference type="GO" id="GO:0003700">
    <property type="term" value="F:DNA-binding transcription factor activity"/>
    <property type="evidence" value="ECO:0007669"/>
    <property type="project" value="InterPro"/>
</dbReference>
<dbReference type="GO" id="GO:0097367">
    <property type="term" value="F:carbohydrate derivative binding"/>
    <property type="evidence" value="ECO:0007669"/>
    <property type="project" value="InterPro"/>
</dbReference>
<gene>
    <name evidence="6" type="ORF">SAMN04488569_100365</name>
</gene>
<dbReference type="OrthoDB" id="3684496at2"/>
<dbReference type="InterPro" id="IPR000281">
    <property type="entry name" value="HTH_RpiR"/>
</dbReference>
<keyword evidence="3" id="KW-0804">Transcription</keyword>
<dbReference type="PANTHER" id="PTHR30514:SF10">
    <property type="entry name" value="MURR_RPIR FAMILY TRANSCRIPTIONAL REGULATOR"/>
    <property type="match status" value="1"/>
</dbReference>
<dbReference type="SUPFAM" id="SSF46689">
    <property type="entry name" value="Homeodomain-like"/>
    <property type="match status" value="1"/>
</dbReference>
<protein>
    <submittedName>
        <fullName evidence="6">DNA-binding transcriptional regulator, MurR/RpiR family, contains HTH and SIS domains</fullName>
    </submittedName>
</protein>
<sequence length="286" mass="32460">MMILTALQKQIGFNDSERALADYILNNREKVLDYSIQSLSQNTFTSTSTIVRFCRKIGLKGYKDFKIKWSAELQKEYNAITNVNPDFPFTEDDSYKEIQKKILELFTESLQKTHSINSNESMEEAVDLLLKARRIGIFAYGDTYLPALNFQNKMMKIDMPVQLSVLPGENRHLAANFGKEDCAIILSYSGESKNNYFITNILKKNHACIIVVSANPDSHIASLADLILPVAKSESKSVKLSTFSSQIAIDYILNTLYGCIFVANYEKNQAKRIESETLLLNDRFDS</sequence>
<dbReference type="InterPro" id="IPR047640">
    <property type="entry name" value="RpiR-like"/>
</dbReference>
<dbReference type="PROSITE" id="PS51071">
    <property type="entry name" value="HTH_RPIR"/>
    <property type="match status" value="1"/>
</dbReference>
<name>A0A1I3VIX9_9LACT</name>
<dbReference type="Pfam" id="PF01380">
    <property type="entry name" value="SIS"/>
    <property type="match status" value="1"/>
</dbReference>
<dbReference type="RefSeq" id="WP_072693821.1">
    <property type="nucleotide sequence ID" value="NZ_FOSJ01000003.1"/>
</dbReference>
<dbReference type="PANTHER" id="PTHR30514">
    <property type="entry name" value="GLUCOKINASE"/>
    <property type="match status" value="1"/>
</dbReference>
<keyword evidence="2 6" id="KW-0238">DNA-binding</keyword>
<dbReference type="GO" id="GO:1901135">
    <property type="term" value="P:carbohydrate derivative metabolic process"/>
    <property type="evidence" value="ECO:0007669"/>
    <property type="project" value="InterPro"/>
</dbReference>
<dbReference type="CDD" id="cd05013">
    <property type="entry name" value="SIS_RpiR"/>
    <property type="match status" value="1"/>
</dbReference>
<dbReference type="InterPro" id="IPR009057">
    <property type="entry name" value="Homeodomain-like_sf"/>
</dbReference>
<keyword evidence="1" id="KW-0805">Transcription regulation</keyword>
<organism evidence="6 7">
    <name type="scientific">Marinilactibacillus piezotolerans</name>
    <dbReference type="NCBI Taxonomy" id="258723"/>
    <lineage>
        <taxon>Bacteria</taxon>
        <taxon>Bacillati</taxon>
        <taxon>Bacillota</taxon>
        <taxon>Bacilli</taxon>
        <taxon>Lactobacillales</taxon>
        <taxon>Carnobacteriaceae</taxon>
        <taxon>Marinilactibacillus</taxon>
    </lineage>
</organism>
<dbReference type="InterPro" id="IPR001347">
    <property type="entry name" value="SIS_dom"/>
</dbReference>
<dbReference type="Pfam" id="PF01418">
    <property type="entry name" value="HTH_6"/>
    <property type="match status" value="1"/>
</dbReference>